<evidence type="ECO:0000259" key="6">
    <source>
        <dbReference type="PROSITE" id="PS51039"/>
    </source>
</evidence>
<accession>A0ABP1QWH8</accession>
<evidence type="ECO:0000256" key="4">
    <source>
        <dbReference type="PROSITE-ProRule" id="PRU00449"/>
    </source>
</evidence>
<feature type="region of interest" description="Disordered" evidence="5">
    <location>
        <begin position="1"/>
        <end position="50"/>
    </location>
</feature>
<feature type="compositionally biased region" description="Polar residues" evidence="5">
    <location>
        <begin position="428"/>
        <end position="439"/>
    </location>
</feature>
<dbReference type="Proteomes" id="UP001642540">
    <property type="component" value="Unassembled WGS sequence"/>
</dbReference>
<keyword evidence="2 4" id="KW-0863">Zinc-finger</keyword>
<feature type="region of interest" description="Disordered" evidence="5">
    <location>
        <begin position="137"/>
        <end position="160"/>
    </location>
</feature>
<keyword evidence="8" id="KW-1185">Reference proteome</keyword>
<feature type="region of interest" description="Disordered" evidence="5">
    <location>
        <begin position="611"/>
        <end position="632"/>
    </location>
</feature>
<feature type="compositionally biased region" description="Low complexity" evidence="5">
    <location>
        <begin position="698"/>
        <end position="714"/>
    </location>
</feature>
<feature type="region of interest" description="Disordered" evidence="5">
    <location>
        <begin position="367"/>
        <end position="439"/>
    </location>
</feature>
<name>A0ABP1QWH8_9HEXA</name>
<feature type="region of interest" description="Disordered" evidence="5">
    <location>
        <begin position="690"/>
        <end position="720"/>
    </location>
</feature>
<evidence type="ECO:0000313" key="8">
    <source>
        <dbReference type="Proteomes" id="UP001642540"/>
    </source>
</evidence>
<reference evidence="7 8" key="1">
    <citation type="submission" date="2024-08" db="EMBL/GenBank/DDBJ databases">
        <authorList>
            <person name="Cucini C."/>
            <person name="Frati F."/>
        </authorList>
    </citation>
    <scope>NUCLEOTIDE SEQUENCE [LARGE SCALE GENOMIC DNA]</scope>
</reference>
<comment type="caution">
    <text evidence="7">The sequence shown here is derived from an EMBL/GenBank/DDBJ whole genome shotgun (WGS) entry which is preliminary data.</text>
</comment>
<dbReference type="SUPFAM" id="SSF118310">
    <property type="entry name" value="AN1-like Zinc finger"/>
    <property type="match status" value="1"/>
</dbReference>
<dbReference type="InterPro" id="IPR050652">
    <property type="entry name" value="AN1_A20_ZnFinger"/>
</dbReference>
<dbReference type="EMBL" id="CAXLJM020000046">
    <property type="protein sequence ID" value="CAL8110937.1"/>
    <property type="molecule type" value="Genomic_DNA"/>
</dbReference>
<feature type="compositionally biased region" description="Acidic residues" evidence="5">
    <location>
        <begin position="25"/>
        <end position="37"/>
    </location>
</feature>
<gene>
    <name evidence="7" type="ORF">ODALV1_LOCUS14572</name>
</gene>
<feature type="region of interest" description="Disordered" evidence="5">
    <location>
        <begin position="315"/>
        <end position="349"/>
    </location>
</feature>
<dbReference type="SMART" id="SM00154">
    <property type="entry name" value="ZnF_AN1"/>
    <property type="match status" value="1"/>
</dbReference>
<evidence type="ECO:0000256" key="2">
    <source>
        <dbReference type="ARBA" id="ARBA00022771"/>
    </source>
</evidence>
<dbReference type="InterPro" id="IPR035896">
    <property type="entry name" value="AN1-like_Znf"/>
</dbReference>
<evidence type="ECO:0000256" key="5">
    <source>
        <dbReference type="SAM" id="MobiDB-lite"/>
    </source>
</evidence>
<dbReference type="Gene3D" id="4.10.1110.10">
    <property type="entry name" value="AN1-like Zinc finger"/>
    <property type="match status" value="1"/>
</dbReference>
<dbReference type="Pfam" id="PF01428">
    <property type="entry name" value="zf-AN1"/>
    <property type="match status" value="1"/>
</dbReference>
<keyword evidence="1" id="KW-0479">Metal-binding</keyword>
<feature type="compositionally biased region" description="Polar residues" evidence="5">
    <location>
        <begin position="1"/>
        <end position="24"/>
    </location>
</feature>
<feature type="compositionally biased region" description="Polar residues" evidence="5">
    <location>
        <begin position="543"/>
        <end position="552"/>
    </location>
</feature>
<dbReference type="PANTHER" id="PTHR10634">
    <property type="entry name" value="AN1-TYPE ZINC FINGER PROTEIN"/>
    <property type="match status" value="1"/>
</dbReference>
<organism evidence="7 8">
    <name type="scientific">Orchesella dallaii</name>
    <dbReference type="NCBI Taxonomy" id="48710"/>
    <lineage>
        <taxon>Eukaryota</taxon>
        <taxon>Metazoa</taxon>
        <taxon>Ecdysozoa</taxon>
        <taxon>Arthropoda</taxon>
        <taxon>Hexapoda</taxon>
        <taxon>Collembola</taxon>
        <taxon>Entomobryomorpha</taxon>
        <taxon>Entomobryoidea</taxon>
        <taxon>Orchesellidae</taxon>
        <taxon>Orchesellinae</taxon>
        <taxon>Orchesella</taxon>
    </lineage>
</organism>
<feature type="region of interest" description="Disordered" evidence="5">
    <location>
        <begin position="541"/>
        <end position="568"/>
    </location>
</feature>
<proteinExistence type="predicted"/>
<keyword evidence="3" id="KW-0862">Zinc</keyword>
<dbReference type="PROSITE" id="PS51039">
    <property type="entry name" value="ZF_AN1"/>
    <property type="match status" value="1"/>
</dbReference>
<evidence type="ECO:0000256" key="3">
    <source>
        <dbReference type="ARBA" id="ARBA00022833"/>
    </source>
</evidence>
<feature type="compositionally biased region" description="Low complexity" evidence="5">
    <location>
        <begin position="146"/>
        <end position="159"/>
    </location>
</feature>
<dbReference type="InterPro" id="IPR000058">
    <property type="entry name" value="Znf_AN1"/>
</dbReference>
<sequence>MVPPRRNSNGKLPGSSSSISLNESPTEETNYDSDISDDDHAIAEDDDEEEEELDEGFELEVSTLTGISPADQNLLLEQGNKLLTASNTIQELNIDRNSKLTLVTNVASGVPFKQYREVGDPLLSFSSSTSKLAPTIKRNYGHSHNHNNNSHQTNPQSSSIRLPKILTTNNMNNHQHGPIVMRSTQNPDQGMPNMKNSSGSNRLDEREWMQSLFNKVVQQDEDDEGIGDNIDMDSTTYAAAAPPPYQRMGNGKNGTLPVDEDDDSILIVQGDDGVILIIQKNTGPLLDDSFESGYDKNNNSRGIDMDNMYSGNGRIQRMGGRYKSSTNSNSTRSYNSHSHSKRYNQDTSVHDKIKENAVTLEKMRQLRGMMAQKHQADKTSSEPPTKTLEFPKISDNSSHTGLNGFRKDSVSENRSFTYGGGQRKDNRSATTRTPGVRSINSSKMSLNRLIAEIYLQSKRKGHSFQPGQPPYTEQQLLKYVQLKVAILLDEQKKQNTEPCSKCQLDGDWVFDEDAPYLVPTVVMNRYKRLANVRNSKSLDKETTLNGMSSKRGAQSGMRRSLIPVPGQAIVKSKEYPTRTISDSLYHQNHGDNNEEDEISPTLMYPNITIASSHSTKSSSSATTRRFSNSSSSTFTKLDIVDERNNNEICDVSIFHGDDDNDEHHHEIYPHQRFSSQRIYLTNNRPSYKIHPKIYGNNGYSSKKSSRPGSSSKSGTGKKGVRCNACRKKLGIACRYQCRCGLTFCSVHRYPEAHECTFDYKTEGRNKIREENPVIVAPKIQNI</sequence>
<protein>
    <recommendedName>
        <fullName evidence="6">AN1-type domain-containing protein</fullName>
    </recommendedName>
</protein>
<evidence type="ECO:0000313" key="7">
    <source>
        <dbReference type="EMBL" id="CAL8110937.1"/>
    </source>
</evidence>
<feature type="domain" description="AN1-type" evidence="6">
    <location>
        <begin position="716"/>
        <end position="763"/>
    </location>
</feature>
<evidence type="ECO:0000256" key="1">
    <source>
        <dbReference type="ARBA" id="ARBA00022723"/>
    </source>
</evidence>
<feature type="compositionally biased region" description="Low complexity" evidence="5">
    <location>
        <begin position="321"/>
        <end position="337"/>
    </location>
</feature>